<dbReference type="Proteomes" id="UP000186039">
    <property type="component" value="Unassembled WGS sequence"/>
</dbReference>
<keyword evidence="5" id="KW-1185">Reference proteome</keyword>
<dbReference type="EMBL" id="MJMJ01000002">
    <property type="protein sequence ID" value="OLQ92667.1"/>
    <property type="molecule type" value="Genomic_DNA"/>
</dbReference>
<dbReference type="AlphaFoldDB" id="A0A1Q9HP86"/>
<keyword evidence="2" id="KW-0732">Signal</keyword>
<protein>
    <submittedName>
        <fullName evidence="3">Uncharacterized protein</fullName>
    </submittedName>
</protein>
<organism evidence="3 6">
    <name type="scientific">Vibrio panuliri</name>
    <dbReference type="NCBI Taxonomy" id="1381081"/>
    <lineage>
        <taxon>Bacteria</taxon>
        <taxon>Pseudomonadati</taxon>
        <taxon>Pseudomonadota</taxon>
        <taxon>Gammaproteobacteria</taxon>
        <taxon>Vibrionales</taxon>
        <taxon>Vibrionaceae</taxon>
        <taxon>Vibrio</taxon>
    </lineage>
</organism>
<dbReference type="STRING" id="1381081.BIY22_15195"/>
<dbReference type="Proteomes" id="UP000186313">
    <property type="component" value="Unassembled WGS sequence"/>
</dbReference>
<comment type="caution">
    <text evidence="3">The sequence shown here is derived from an EMBL/GenBank/DDBJ whole genome shotgun (WGS) entry which is preliminary data.</text>
</comment>
<feature type="coiled-coil region" evidence="1">
    <location>
        <begin position="106"/>
        <end position="133"/>
    </location>
</feature>
<evidence type="ECO:0000313" key="3">
    <source>
        <dbReference type="EMBL" id="OLQ92667.1"/>
    </source>
</evidence>
<evidence type="ECO:0000313" key="6">
    <source>
        <dbReference type="Proteomes" id="UP000186313"/>
    </source>
</evidence>
<gene>
    <name evidence="4" type="ORF">BIY20_00670</name>
    <name evidence="3" type="ORF">BIY22_15195</name>
</gene>
<name>A0A1Q9HP86_9VIBR</name>
<dbReference type="RefSeq" id="WP_075706320.1">
    <property type="nucleotide sequence ID" value="NZ_AP019654.1"/>
</dbReference>
<proteinExistence type="predicted"/>
<evidence type="ECO:0000313" key="5">
    <source>
        <dbReference type="Proteomes" id="UP000186039"/>
    </source>
</evidence>
<accession>A0A1Q9HP86</accession>
<feature type="chain" id="PRO_5043149051" evidence="2">
    <location>
        <begin position="23"/>
        <end position="151"/>
    </location>
</feature>
<sequence length="151" mass="16939">MNVRNLFAIAITSFTLSNSVSAAYMPSPTQAKGDRVRIKGESGIEIDAEYAPDMTVQFGTSYGNGLSKDNHHDYHRNSNRKRDEAAIYVQAVVPITFGQRNKPDPNRLYEMELQNRNLQIETLKAELQLMKAAMHAGSVSQNNFDEDMAIE</sequence>
<evidence type="ECO:0000256" key="2">
    <source>
        <dbReference type="SAM" id="SignalP"/>
    </source>
</evidence>
<reference evidence="5 6" key="1">
    <citation type="submission" date="2016-09" db="EMBL/GenBank/DDBJ databases">
        <title>Genomic Taxonomy of the Vibrionaceae.</title>
        <authorList>
            <person name="Gonzalez-Castillo A."/>
            <person name="Gomez-Gil B."/>
            <person name="Enciso-Ibarra K."/>
        </authorList>
    </citation>
    <scope>NUCLEOTIDE SEQUENCE [LARGE SCALE GENOMIC DNA]</scope>
    <source>
        <strain evidence="4 5">CAIM 1902</strain>
        <strain evidence="3 6">CAIM 703</strain>
    </source>
</reference>
<keyword evidence="1" id="KW-0175">Coiled coil</keyword>
<dbReference type="OrthoDB" id="5874194at2"/>
<evidence type="ECO:0000256" key="1">
    <source>
        <dbReference type="SAM" id="Coils"/>
    </source>
</evidence>
<feature type="signal peptide" evidence="2">
    <location>
        <begin position="1"/>
        <end position="22"/>
    </location>
</feature>
<evidence type="ECO:0000313" key="4">
    <source>
        <dbReference type="EMBL" id="OLQ94838.1"/>
    </source>
</evidence>
<dbReference type="EMBL" id="MJMH01000111">
    <property type="protein sequence ID" value="OLQ94838.1"/>
    <property type="molecule type" value="Genomic_DNA"/>
</dbReference>